<proteinExistence type="predicted"/>
<sequence length="104" mass="11725">MARRHGWGNPISADGILDLALEDSEQADGEEFVEQLASEPYITYQRGQGYWIKNDPDSQAQVAFLLTRNCSYTELQIEATLSRFKAAGGFDAYDESVLEEVDDW</sequence>
<dbReference type="Proteomes" id="UP000183769">
    <property type="component" value="Unassembled WGS sequence"/>
</dbReference>
<keyword evidence="2" id="KW-1185">Reference proteome</keyword>
<accession>A0A1I5W1E6</accession>
<dbReference type="EMBL" id="FOXI01000022">
    <property type="protein sequence ID" value="SFQ13500.1"/>
    <property type="molecule type" value="Genomic_DNA"/>
</dbReference>
<evidence type="ECO:0000313" key="2">
    <source>
        <dbReference type="Proteomes" id="UP000183769"/>
    </source>
</evidence>
<organism evidence="1 2">
    <name type="scientific">Halolamina pelagica</name>
    <dbReference type="NCBI Taxonomy" id="699431"/>
    <lineage>
        <taxon>Archaea</taxon>
        <taxon>Methanobacteriati</taxon>
        <taxon>Methanobacteriota</taxon>
        <taxon>Stenosarchaea group</taxon>
        <taxon>Halobacteria</taxon>
        <taxon>Halobacteriales</taxon>
        <taxon>Haloferacaceae</taxon>
    </lineage>
</organism>
<dbReference type="AlphaFoldDB" id="A0A1I5W1E6"/>
<protein>
    <submittedName>
        <fullName evidence="1">Uncharacterized protein</fullName>
    </submittedName>
</protein>
<evidence type="ECO:0000313" key="1">
    <source>
        <dbReference type="EMBL" id="SFQ13500.1"/>
    </source>
</evidence>
<reference evidence="2" key="1">
    <citation type="submission" date="2016-10" db="EMBL/GenBank/DDBJ databases">
        <authorList>
            <person name="Varghese N."/>
            <person name="Submissions S."/>
        </authorList>
    </citation>
    <scope>NUCLEOTIDE SEQUENCE [LARGE SCALE GENOMIC DNA]</scope>
    <source>
        <strain evidence="2">CGMCC 1.10329</strain>
    </source>
</reference>
<name>A0A1I5W1E6_9EURY</name>
<gene>
    <name evidence="1" type="ORF">SAMN05216277_12219</name>
</gene>